<feature type="transmembrane region" description="Helical" evidence="7">
    <location>
        <begin position="54"/>
        <end position="75"/>
    </location>
</feature>
<dbReference type="InterPro" id="IPR051322">
    <property type="entry name" value="AA_ABC_Transporter_Permease"/>
</dbReference>
<keyword evidence="4 7" id="KW-0812">Transmembrane</keyword>
<comment type="similarity">
    <text evidence="7">Belongs to the binding-protein-dependent transport system permease family.</text>
</comment>
<dbReference type="Gene3D" id="1.10.3720.10">
    <property type="entry name" value="MetI-like"/>
    <property type="match status" value="1"/>
</dbReference>
<keyword evidence="3" id="KW-1003">Cell membrane</keyword>
<evidence type="ECO:0000313" key="10">
    <source>
        <dbReference type="Proteomes" id="UP000062973"/>
    </source>
</evidence>
<dbReference type="KEGG" id="amq:AMETH_2119"/>
<dbReference type="GO" id="GO:0048473">
    <property type="term" value="P:D-methionine transmembrane transport"/>
    <property type="evidence" value="ECO:0007669"/>
    <property type="project" value="TreeGrafter"/>
</dbReference>
<evidence type="ECO:0000256" key="1">
    <source>
        <dbReference type="ARBA" id="ARBA00004651"/>
    </source>
</evidence>
<evidence type="ECO:0000313" key="9">
    <source>
        <dbReference type="EMBL" id="AIJ22211.1"/>
    </source>
</evidence>
<keyword evidence="10" id="KW-1185">Reference proteome</keyword>
<reference evidence="9 10" key="1">
    <citation type="submission" date="2014-07" db="EMBL/GenBank/DDBJ databases">
        <title>Whole Genome Sequence of the Amycolatopsis methanolica 239.</title>
        <authorList>
            <person name="Tang B."/>
        </authorList>
    </citation>
    <scope>NUCLEOTIDE SEQUENCE [LARGE SCALE GENOMIC DNA]</scope>
    <source>
        <strain evidence="9 10">239</strain>
    </source>
</reference>
<dbReference type="PANTHER" id="PTHR30450">
    <property type="entry name" value="ABC TRANSPORTER PERMEASE"/>
    <property type="match status" value="1"/>
</dbReference>
<keyword evidence="5 7" id="KW-1133">Transmembrane helix</keyword>
<feature type="transmembrane region" description="Helical" evidence="7">
    <location>
        <begin position="145"/>
        <end position="170"/>
    </location>
</feature>
<gene>
    <name evidence="9" type="ORF">AMETH_2119</name>
</gene>
<dbReference type="EMBL" id="CP009110">
    <property type="protein sequence ID" value="AIJ22211.1"/>
    <property type="molecule type" value="Genomic_DNA"/>
</dbReference>
<dbReference type="PATRIC" id="fig|1068978.7.peg.2255"/>
<dbReference type="PANTHER" id="PTHR30450:SF14">
    <property type="entry name" value="TRANSPORTER, PERMEASE PROTEIN, PUTATIVE-RELATED"/>
    <property type="match status" value="1"/>
</dbReference>
<keyword evidence="2 7" id="KW-0813">Transport</keyword>
<feature type="transmembrane region" description="Helical" evidence="7">
    <location>
        <begin position="81"/>
        <end position="105"/>
    </location>
</feature>
<evidence type="ECO:0000256" key="3">
    <source>
        <dbReference type="ARBA" id="ARBA00022475"/>
    </source>
</evidence>
<dbReference type="STRING" id="1068978.AMETH_2119"/>
<dbReference type="Pfam" id="PF00528">
    <property type="entry name" value="BPD_transp_1"/>
    <property type="match status" value="1"/>
</dbReference>
<dbReference type="RefSeq" id="WP_017981423.1">
    <property type="nucleotide sequence ID" value="NZ_AQUL01000001.1"/>
</dbReference>
<evidence type="ECO:0000256" key="5">
    <source>
        <dbReference type="ARBA" id="ARBA00022989"/>
    </source>
</evidence>
<keyword evidence="6 7" id="KW-0472">Membrane</keyword>
<evidence type="ECO:0000256" key="7">
    <source>
        <dbReference type="RuleBase" id="RU363032"/>
    </source>
</evidence>
<evidence type="ECO:0000256" key="2">
    <source>
        <dbReference type="ARBA" id="ARBA00022448"/>
    </source>
</evidence>
<dbReference type="PROSITE" id="PS50928">
    <property type="entry name" value="ABC_TM1"/>
    <property type="match status" value="1"/>
</dbReference>
<dbReference type="GO" id="GO:0005886">
    <property type="term" value="C:plasma membrane"/>
    <property type="evidence" value="ECO:0007669"/>
    <property type="project" value="UniProtKB-SubCell"/>
</dbReference>
<accession>A0A076MTH5</accession>
<evidence type="ECO:0000259" key="8">
    <source>
        <dbReference type="PROSITE" id="PS50928"/>
    </source>
</evidence>
<evidence type="ECO:0000256" key="4">
    <source>
        <dbReference type="ARBA" id="ARBA00022692"/>
    </source>
</evidence>
<sequence>MSLDWETLGPVFWEAIAQTLGMAVVTLVVGGVLGLVLGILLYTTRAGGLLANRFVFTVLNVLVNIIRPIPFIIFITAIGPVTIFVVGTQLGTAAATFALVFAATFGISRIVEQNLVTIDPGVIEAARAMGASPLRIILTLLVPEALGPLVLGYTFVFVAIVDMTAVAGAVGGGGLGDFAITYGYHRFDWVVTWLAVVTIIVLVQGAQFLGNWLARKALRR</sequence>
<dbReference type="HOGENOM" id="CLU_077375_0_1_11"/>
<dbReference type="AlphaFoldDB" id="A0A076MTH5"/>
<comment type="subcellular location">
    <subcellularLocation>
        <location evidence="1 7">Cell membrane</location>
        <topology evidence="1 7">Multi-pass membrane protein</topology>
    </subcellularLocation>
</comment>
<dbReference type="InterPro" id="IPR035906">
    <property type="entry name" value="MetI-like_sf"/>
</dbReference>
<feature type="transmembrane region" description="Helical" evidence="7">
    <location>
        <begin position="190"/>
        <end position="214"/>
    </location>
</feature>
<dbReference type="eggNOG" id="COG2011">
    <property type="taxonomic scope" value="Bacteria"/>
</dbReference>
<dbReference type="InterPro" id="IPR000515">
    <property type="entry name" value="MetI-like"/>
</dbReference>
<protein>
    <submittedName>
        <fullName evidence="9">Methionine ABC transport system, permease protein</fullName>
    </submittedName>
</protein>
<feature type="domain" description="ABC transmembrane type-1" evidence="8">
    <location>
        <begin position="16"/>
        <end position="210"/>
    </location>
</feature>
<dbReference type="Proteomes" id="UP000062973">
    <property type="component" value="Chromosome"/>
</dbReference>
<dbReference type="OrthoDB" id="9793490at2"/>
<evidence type="ECO:0000256" key="6">
    <source>
        <dbReference type="ARBA" id="ARBA00023136"/>
    </source>
</evidence>
<feature type="transmembrane region" description="Helical" evidence="7">
    <location>
        <begin position="20"/>
        <end position="42"/>
    </location>
</feature>
<dbReference type="GeneID" id="301842714"/>
<proteinExistence type="inferred from homology"/>
<name>A0A076MTH5_AMYME</name>
<organism evidence="9 10">
    <name type="scientific">Amycolatopsis methanolica 239</name>
    <dbReference type="NCBI Taxonomy" id="1068978"/>
    <lineage>
        <taxon>Bacteria</taxon>
        <taxon>Bacillati</taxon>
        <taxon>Actinomycetota</taxon>
        <taxon>Actinomycetes</taxon>
        <taxon>Pseudonocardiales</taxon>
        <taxon>Pseudonocardiaceae</taxon>
        <taxon>Amycolatopsis</taxon>
        <taxon>Amycolatopsis methanolica group</taxon>
    </lineage>
</organism>
<dbReference type="SUPFAM" id="SSF161098">
    <property type="entry name" value="MetI-like"/>
    <property type="match status" value="1"/>
</dbReference>